<dbReference type="EMBL" id="AMRA01000018">
    <property type="protein sequence ID" value="EKF25302.1"/>
    <property type="molecule type" value="Genomic_DNA"/>
</dbReference>
<keyword evidence="2" id="KW-1185">Reference proteome</keyword>
<name>K5BH31_MYCHD</name>
<dbReference type="PATRIC" id="fig|1122247.3.peg.650"/>
<dbReference type="AlphaFoldDB" id="K5BH31"/>
<protein>
    <submittedName>
        <fullName evidence="1">Putative membrane protein</fullName>
    </submittedName>
</protein>
<comment type="caution">
    <text evidence="1">The sequence shown here is derived from an EMBL/GenBank/DDBJ whole genome shotgun (WGS) entry which is preliminary data.</text>
</comment>
<dbReference type="STRING" id="1122247.GCA_000379865_03345"/>
<dbReference type="RefSeq" id="WP_005624597.1">
    <property type="nucleotide sequence ID" value="NZ_AMRA01000018.1"/>
</dbReference>
<organism evidence="1 2">
    <name type="scientific">Mycolicibacterium hassiacum (strain DSM 44199 / CIP 105218 / JCM 12690 / 3849)</name>
    <name type="common">Mycobacterium hassiacum</name>
    <dbReference type="NCBI Taxonomy" id="1122247"/>
    <lineage>
        <taxon>Bacteria</taxon>
        <taxon>Bacillati</taxon>
        <taxon>Actinomycetota</taxon>
        <taxon>Actinomycetes</taxon>
        <taxon>Mycobacteriales</taxon>
        <taxon>Mycobacteriaceae</taxon>
        <taxon>Mycolicibacterium</taxon>
    </lineage>
</organism>
<gene>
    <name evidence="1" type="ORF">C731_0676</name>
</gene>
<accession>K5BH31</accession>
<sequence length="108" mass="11296">MTAFWIVLAVGVIVTIAYVALAVESFVRIRRELLAPSATGEAAGDLEVAPLDDEPVRFTWKALGALGASIAVIALLGVASPFWYIPAALAIGSAIAVVCAFLIDRRNA</sequence>
<dbReference type="OrthoDB" id="4732756at2"/>
<dbReference type="Proteomes" id="UP000006265">
    <property type="component" value="Unassembled WGS sequence"/>
</dbReference>
<proteinExistence type="predicted"/>
<reference evidence="1 2" key="1">
    <citation type="journal article" date="2012" name="J. Bacteriol.">
        <title>Genome sequence of Mycobacterium hassiacum DSM 44199, a rare source of heat-stable mycobacterial proteins.</title>
        <authorList>
            <person name="Tiago I."/>
            <person name="Maranha A."/>
            <person name="Mendes V."/>
            <person name="Alarico S."/>
            <person name="Moynihan P.J."/>
            <person name="Clarke A.J."/>
            <person name="Macedo-Ribeiro S."/>
            <person name="Pereira P.J."/>
            <person name="Empadinhas N."/>
        </authorList>
    </citation>
    <scope>NUCLEOTIDE SEQUENCE [LARGE SCALE GENOMIC DNA]</scope>
    <source>
        <strain evidence="2">DSM 44199 / CIP 105218 / JCM 12690 / 3849</strain>
    </source>
</reference>
<evidence type="ECO:0000313" key="2">
    <source>
        <dbReference type="Proteomes" id="UP000006265"/>
    </source>
</evidence>
<evidence type="ECO:0000313" key="1">
    <source>
        <dbReference type="EMBL" id="EKF25302.1"/>
    </source>
</evidence>
<dbReference type="eggNOG" id="ENOG5031UU3">
    <property type="taxonomic scope" value="Bacteria"/>
</dbReference>